<protein>
    <submittedName>
        <fullName evidence="1">Uncharacterized protein</fullName>
    </submittedName>
</protein>
<dbReference type="InterPro" id="IPR036537">
    <property type="entry name" value="Adaptor_Cbl_N_dom_sf"/>
</dbReference>
<dbReference type="EMBL" id="CAJMWY010001471">
    <property type="protein sequence ID" value="CAE6468383.1"/>
    <property type="molecule type" value="Genomic_DNA"/>
</dbReference>
<dbReference type="Gene3D" id="1.20.930.20">
    <property type="entry name" value="Adaptor protein Cbl, N-terminal domain"/>
    <property type="match status" value="1"/>
</dbReference>
<accession>A0A8H3GR38</accession>
<dbReference type="AlphaFoldDB" id="A0A8H3GR38"/>
<reference evidence="1" key="1">
    <citation type="submission" date="2021-01" db="EMBL/GenBank/DDBJ databases">
        <authorList>
            <person name="Kaushik A."/>
        </authorList>
    </citation>
    <scope>NUCLEOTIDE SEQUENCE</scope>
    <source>
        <strain evidence="1">AG4-RS23</strain>
    </source>
</reference>
<evidence type="ECO:0000313" key="1">
    <source>
        <dbReference type="EMBL" id="CAE6468383.1"/>
    </source>
</evidence>
<dbReference type="GO" id="GO:0007166">
    <property type="term" value="P:cell surface receptor signaling pathway"/>
    <property type="evidence" value="ECO:0007669"/>
    <property type="project" value="InterPro"/>
</dbReference>
<sequence>MSTNTQTTPKINTSKGSRRQSFLAAAGLVAKSLTEIVDLPGLREPSRAARDLVVALKAPKKNDEKAQELKDRIDEILAKIKPLASGGEHDMPAKSDPELHIVIRKLDRIKAELIKIESRSYATRLARQQDIEQFLNEKERELHIVIQDLSIQNTVSNLESRAGLLHFQSSIG</sequence>
<dbReference type="Proteomes" id="UP000663861">
    <property type="component" value="Unassembled WGS sequence"/>
</dbReference>
<comment type="caution">
    <text evidence="1">The sequence shown here is derived from an EMBL/GenBank/DDBJ whole genome shotgun (WGS) entry which is preliminary data.</text>
</comment>
<gene>
    <name evidence="1" type="ORF">RDB_LOCUS77926</name>
</gene>
<proteinExistence type="predicted"/>
<name>A0A8H3GR38_9AGAM</name>
<feature type="non-terminal residue" evidence="1">
    <location>
        <position position="1"/>
    </location>
</feature>
<organism evidence="1 2">
    <name type="scientific">Rhizoctonia solani</name>
    <dbReference type="NCBI Taxonomy" id="456999"/>
    <lineage>
        <taxon>Eukaryota</taxon>
        <taxon>Fungi</taxon>
        <taxon>Dikarya</taxon>
        <taxon>Basidiomycota</taxon>
        <taxon>Agaricomycotina</taxon>
        <taxon>Agaricomycetes</taxon>
        <taxon>Cantharellales</taxon>
        <taxon>Ceratobasidiaceae</taxon>
        <taxon>Rhizoctonia</taxon>
    </lineage>
</organism>
<evidence type="ECO:0000313" key="2">
    <source>
        <dbReference type="Proteomes" id="UP000663861"/>
    </source>
</evidence>